<name>A0A2K8JMB2_PRIPG</name>
<organism evidence="2">
    <name type="scientific">Pristhesancus plagipennis</name>
    <name type="common">Common assassin bug</name>
    <dbReference type="NCBI Taxonomy" id="1955184"/>
    <lineage>
        <taxon>Eukaryota</taxon>
        <taxon>Metazoa</taxon>
        <taxon>Ecdysozoa</taxon>
        <taxon>Arthropoda</taxon>
        <taxon>Hexapoda</taxon>
        <taxon>Insecta</taxon>
        <taxon>Pterygota</taxon>
        <taxon>Neoptera</taxon>
        <taxon>Paraneoptera</taxon>
        <taxon>Hemiptera</taxon>
        <taxon>Heteroptera</taxon>
        <taxon>Panheteroptera</taxon>
        <taxon>Cimicomorpha</taxon>
        <taxon>Reduviidae</taxon>
        <taxon>Harpactorinae</taxon>
        <taxon>Harpactorini</taxon>
        <taxon>Pristhesancus</taxon>
    </lineage>
</organism>
<evidence type="ECO:0000313" key="2">
    <source>
        <dbReference type="EMBL" id="ATU82949.1"/>
    </source>
</evidence>
<reference evidence="2" key="1">
    <citation type="submission" date="2016-10" db="EMBL/GenBank/DDBJ databases">
        <title>The assassin bug Pristhesancus plagipennis produces two different types of venom.</title>
        <authorList>
            <person name="Walker A.A."/>
            <person name="Herzig V."/>
            <person name="Jin J."/>
            <person name="Fry B.G."/>
            <person name="King G.F."/>
        </authorList>
    </citation>
    <scope>NUCLEOTIDE SEQUENCE</scope>
    <source>
        <tissue evidence="2">Venom/labial glands</tissue>
    </source>
</reference>
<sequence length="234" mass="25561">MRRVLGNLLVLFVCILAVCTAQERRAMGFVGMRGKKDATDLDDVKRAPSMGFQGVRGKKDSNELGIGSNGAAAGLIGDDQFLEEYKRAPSIMGFQGVRGKKAPAMGFVGMRGKKDNDYPWWDEDKRAPAAGFFGMRGKKAPAAGFFGMRGKKGPSSSGFFGMRGKKGPSGFLGVRGKKDGNDELESLLQMLRETALRQEMEEMMMEDSRAKRYAAGLSDTLDDYHMSSETSELL</sequence>
<dbReference type="AlphaFoldDB" id="A0A2K8JMB2"/>
<protein>
    <submittedName>
        <fullName evidence="2">Secreted Tachykinin-like protein</fullName>
    </submittedName>
</protein>
<accession>A0A2K8JMB2</accession>
<evidence type="ECO:0000256" key="1">
    <source>
        <dbReference type="SAM" id="SignalP"/>
    </source>
</evidence>
<feature type="chain" id="PRO_5014901052" evidence="1">
    <location>
        <begin position="22"/>
        <end position="234"/>
    </location>
</feature>
<dbReference type="EMBL" id="KY031198">
    <property type="protein sequence ID" value="ATU82949.1"/>
    <property type="molecule type" value="mRNA"/>
</dbReference>
<feature type="signal peptide" evidence="1">
    <location>
        <begin position="1"/>
        <end position="21"/>
    </location>
</feature>
<proteinExistence type="evidence at transcript level"/>
<keyword evidence="1" id="KW-0732">Signal</keyword>